<comment type="caution">
    <text evidence="5">The sequence shown here is derived from an EMBL/GenBank/DDBJ whole genome shotgun (WGS) entry which is preliminary data.</text>
</comment>
<dbReference type="SMART" id="SM00908">
    <property type="entry name" value="Gal-bind_lectin"/>
    <property type="match status" value="2"/>
</dbReference>
<dbReference type="GO" id="GO:0016936">
    <property type="term" value="F:galactoside binding"/>
    <property type="evidence" value="ECO:0007669"/>
    <property type="project" value="TreeGrafter"/>
</dbReference>
<accession>A0AA38IMG5</accession>
<evidence type="ECO:0000259" key="4">
    <source>
        <dbReference type="PROSITE" id="PS51304"/>
    </source>
</evidence>
<keyword evidence="1 3" id="KW-0430">Lectin</keyword>
<dbReference type="GO" id="GO:0030246">
    <property type="term" value="F:carbohydrate binding"/>
    <property type="evidence" value="ECO:0007669"/>
    <property type="project" value="UniProtKB-UniRule"/>
</dbReference>
<evidence type="ECO:0000313" key="6">
    <source>
        <dbReference type="Proteomes" id="UP001168821"/>
    </source>
</evidence>
<dbReference type="EMBL" id="JALNTZ010000003">
    <property type="protein sequence ID" value="KAJ3658285.1"/>
    <property type="molecule type" value="Genomic_DNA"/>
</dbReference>
<dbReference type="PROSITE" id="PS51304">
    <property type="entry name" value="GALECTIN"/>
    <property type="match status" value="2"/>
</dbReference>
<dbReference type="InterPro" id="IPR001079">
    <property type="entry name" value="Galectin_CRD"/>
</dbReference>
<dbReference type="AlphaFoldDB" id="A0AA38IMG5"/>
<dbReference type="SMART" id="SM00276">
    <property type="entry name" value="GLECT"/>
    <property type="match status" value="2"/>
</dbReference>
<evidence type="ECO:0000256" key="1">
    <source>
        <dbReference type="ARBA" id="ARBA00022734"/>
    </source>
</evidence>
<dbReference type="PANTHER" id="PTHR11346">
    <property type="entry name" value="GALECTIN"/>
    <property type="match status" value="1"/>
</dbReference>
<feature type="domain" description="Galectin" evidence="4">
    <location>
        <begin position="46"/>
        <end position="179"/>
    </location>
</feature>
<organism evidence="5 6">
    <name type="scientific">Zophobas morio</name>
    <dbReference type="NCBI Taxonomy" id="2755281"/>
    <lineage>
        <taxon>Eukaryota</taxon>
        <taxon>Metazoa</taxon>
        <taxon>Ecdysozoa</taxon>
        <taxon>Arthropoda</taxon>
        <taxon>Hexapoda</taxon>
        <taxon>Insecta</taxon>
        <taxon>Pterygota</taxon>
        <taxon>Neoptera</taxon>
        <taxon>Endopterygota</taxon>
        <taxon>Coleoptera</taxon>
        <taxon>Polyphaga</taxon>
        <taxon>Cucujiformia</taxon>
        <taxon>Tenebrionidae</taxon>
        <taxon>Zophobas</taxon>
    </lineage>
</organism>
<dbReference type="FunFam" id="2.60.120.200:FF:000124">
    <property type="entry name" value="Galectin-4"/>
    <property type="match status" value="1"/>
</dbReference>
<dbReference type="Pfam" id="PF00337">
    <property type="entry name" value="Gal-bind_lectin"/>
    <property type="match status" value="2"/>
</dbReference>
<name>A0AA38IMG5_9CUCU</name>
<keyword evidence="6" id="KW-1185">Reference proteome</keyword>
<sequence length="372" mass="41544">MSEPAPAPKKQVFCCCCIPREREEPEAVATALNSTEAAPAVAKVPFSADLPADLSIGKAICVTGTVLPKCSRFAVNLTCGRSPNSDVAFHLNPRLLQRYVVRNTRLNGHWGIEEKTSTVKFPFSRTNTNFLLSILVCEKEFLVSVDGIHVCSYAFRVPWEKITRIEVQGEVDVVNVEYKSLEKYPEIGKHTPEARIVEGSKENTDSGLKTGMALLRALQDTPVTFLLLEGFQRNCQLEIYGRVKILPHSFYVNLQGGSQRWPRPKIPLHLNPRFGLDSGEPLFVRNAWIDNGWGQEERTPGFQFKPGSPFIMAIRRESDHFSVWIDGKLAGEFKFRGGVDDIDTIYIEGDVVIFDVCMTKDSDKKAPLAVVA</sequence>
<gene>
    <name evidence="5" type="ORF">Zmor_010033</name>
</gene>
<protein>
    <recommendedName>
        <fullName evidence="3">Galectin</fullName>
    </recommendedName>
</protein>
<evidence type="ECO:0000256" key="2">
    <source>
        <dbReference type="ARBA" id="ARBA00022737"/>
    </source>
</evidence>
<dbReference type="CDD" id="cd00070">
    <property type="entry name" value="GLECT"/>
    <property type="match status" value="2"/>
</dbReference>
<evidence type="ECO:0000313" key="5">
    <source>
        <dbReference type="EMBL" id="KAJ3658285.1"/>
    </source>
</evidence>
<dbReference type="Proteomes" id="UP001168821">
    <property type="component" value="Unassembled WGS sequence"/>
</dbReference>
<keyword evidence="2" id="KW-0677">Repeat</keyword>
<proteinExistence type="predicted"/>
<evidence type="ECO:0000256" key="3">
    <source>
        <dbReference type="RuleBase" id="RU102079"/>
    </source>
</evidence>
<dbReference type="InterPro" id="IPR044156">
    <property type="entry name" value="Galectin-like"/>
</dbReference>
<dbReference type="PANTHER" id="PTHR11346:SF176">
    <property type="entry name" value="32 KDA BETA-GALACTOSIDE-BINDING LECTIN LEC-3"/>
    <property type="match status" value="1"/>
</dbReference>
<dbReference type="InterPro" id="IPR013320">
    <property type="entry name" value="ConA-like_dom_sf"/>
</dbReference>
<dbReference type="SUPFAM" id="SSF49899">
    <property type="entry name" value="Concanavalin A-like lectins/glucanases"/>
    <property type="match status" value="2"/>
</dbReference>
<dbReference type="Gene3D" id="2.60.120.200">
    <property type="match status" value="2"/>
</dbReference>
<reference evidence="5" key="1">
    <citation type="journal article" date="2023" name="G3 (Bethesda)">
        <title>Whole genome assemblies of Zophobas morio and Tenebrio molitor.</title>
        <authorList>
            <person name="Kaur S."/>
            <person name="Stinson S.A."/>
            <person name="diCenzo G.C."/>
        </authorList>
    </citation>
    <scope>NUCLEOTIDE SEQUENCE</scope>
    <source>
        <strain evidence="5">QUZm001</strain>
    </source>
</reference>
<feature type="domain" description="Galectin" evidence="4">
    <location>
        <begin position="223"/>
        <end position="359"/>
    </location>
</feature>